<evidence type="ECO:0000256" key="14">
    <source>
        <dbReference type="RuleBase" id="RU004070"/>
    </source>
</evidence>
<keyword evidence="11" id="KW-0539">Nucleus</keyword>
<evidence type="ECO:0000256" key="12">
    <source>
        <dbReference type="ARBA" id="ARBA00042301"/>
    </source>
</evidence>
<dbReference type="GO" id="GO:0006260">
    <property type="term" value="P:DNA replication"/>
    <property type="evidence" value="ECO:0007669"/>
    <property type="project" value="InterPro"/>
</dbReference>
<dbReference type="SUPFAM" id="SSF52540">
    <property type="entry name" value="P-loop containing nucleoside triphosphate hydrolases"/>
    <property type="match status" value="1"/>
</dbReference>
<sequence length="1028" mass="114547">MLEQLKEFVAEHIPDKLLLMLKHPDQVASFGLEINFLDLTQEYMHIGAFVLSHPKTMLALFDEAIGIVQDEILSLQGEGEAEWGELTKKTKFHARISNLPANKETTKSVLPRASDIGKLIAVRGTVIRTEPIKMVESKKIYKCNTCGWEFERKANIESVDPFPFPTTCTSASIPACNGRKFSIIQPQQIECLDYQEIKIQEQVHVLGVGSIPRSIVVVLMEDLVDVVKPGDDVTITGEVTRKWKNFRIDERVDVEIILNANHIRINNEQKFGVNVTEELKKEFMEYWKKAKKPLVGRDHILRSLCPEMYGMYVVKMAIALVLAGGVRSDIEGHSVRGESHILLVGDPGMGKSQILKYAAKIANRSVLTTGIGTTTAGLTVTAVKEKGGDWILEAGALVLADGGICCIDEFDSIQEKDKTSIHEAMEQQSLSVAKAGLICKLKTRCSVIAALNPKGCKYDTEESLAVNTALASPLLSRFDLAIVMLDQQDKDWDMTVSNFILKEQQYSDKFQERWSMEKLQAYFSYIRTTFFPELTEEATTVLQEYYKKQRVNDSRNAARTTIRLLESLIRLAQAHARMMHRNIVLLQDALVAILLMESSMATSAILGFENAVRSTFPEDPEAVYKEQEEGILHALNLDHLIPAYEEEQGGDEGGDGGSVVEQEEGEKDEVNVSNDGELRSQYSQLLHNKLKETMEKEREKQKKVEEEKERVAAFDEETLQRLENDRAKREEKKSKQKASETPSPKPKGGKANESSDEMNAFKKKPMLLKKKLFTESSTQSEPPKASPKKLIPQTPTQSSQAKSYSQPFITPQNLSTQTPTPSTTTTKEPTNFKKPLFASSQKSQLADKSTDKPTDTVPPAAVPQLPEEPPKKPSPKIPTSIPTTKPTPKLSNLAQLKAKTTTKAPSQKPASQPPQPSQKPASQPPQPSSQKLASQPSSQKPASQPPQEDIPIEDIDIEDLGLEELLAGIGSQSSQTTTKRSREEDKTKTTTKVQKTTPQQTPSKTDNNDDGFDFEEEEGMDVPIKRFF</sequence>
<dbReference type="Pfam" id="PF00493">
    <property type="entry name" value="MCM"/>
    <property type="match status" value="1"/>
</dbReference>
<feature type="compositionally biased region" description="Low complexity" evidence="15">
    <location>
        <begin position="877"/>
        <end position="889"/>
    </location>
</feature>
<comment type="catalytic activity">
    <reaction evidence="13">
        <text>ATP + H2O = ADP + phosphate + H(+)</text>
        <dbReference type="Rhea" id="RHEA:13065"/>
        <dbReference type="ChEBI" id="CHEBI:15377"/>
        <dbReference type="ChEBI" id="CHEBI:15378"/>
        <dbReference type="ChEBI" id="CHEBI:30616"/>
        <dbReference type="ChEBI" id="CHEBI:43474"/>
        <dbReference type="ChEBI" id="CHEBI:456216"/>
        <dbReference type="EC" id="3.6.4.12"/>
    </reaction>
</comment>
<feature type="compositionally biased region" description="Low complexity" evidence="15">
    <location>
        <begin position="963"/>
        <end position="978"/>
    </location>
</feature>
<feature type="compositionally biased region" description="Polar residues" evidence="15">
    <location>
        <begin position="890"/>
        <end position="902"/>
    </location>
</feature>
<evidence type="ECO:0000256" key="15">
    <source>
        <dbReference type="SAM" id="MobiDB-lite"/>
    </source>
</evidence>
<dbReference type="PANTHER" id="PTHR11630">
    <property type="entry name" value="DNA REPLICATION LICENSING FACTOR MCM FAMILY MEMBER"/>
    <property type="match status" value="1"/>
</dbReference>
<feature type="compositionally biased region" description="Pro residues" evidence="15">
    <location>
        <begin position="911"/>
        <end position="927"/>
    </location>
</feature>
<dbReference type="GO" id="GO:0005634">
    <property type="term" value="C:nucleus"/>
    <property type="evidence" value="ECO:0007669"/>
    <property type="project" value="UniProtKB-SubCell"/>
</dbReference>
<evidence type="ECO:0000256" key="5">
    <source>
        <dbReference type="ARBA" id="ARBA00022763"/>
    </source>
</evidence>
<dbReference type="PROSITE" id="PS00847">
    <property type="entry name" value="MCM_1"/>
    <property type="match status" value="1"/>
</dbReference>
<dbReference type="FunFam" id="3.40.50.300:FF:000671">
    <property type="entry name" value="DNA helicase MCM9 isoform X1"/>
    <property type="match status" value="1"/>
</dbReference>
<dbReference type="InterPro" id="IPR012340">
    <property type="entry name" value="NA-bd_OB-fold"/>
</dbReference>
<reference evidence="17" key="1">
    <citation type="journal article" date="2020" name="J. Eukaryot. Microbiol.">
        <title>De novo Sequencing, Assembly and Annotation of the Transcriptome for the Free-Living Testate Amoeba Arcella intermedia.</title>
        <authorList>
            <person name="Ribeiro G.M."/>
            <person name="Porfirio-Sousa A.L."/>
            <person name="Maurer-Alcala X.X."/>
            <person name="Katz L.A."/>
            <person name="Lahr D.J.G."/>
        </authorList>
    </citation>
    <scope>NUCLEOTIDE SEQUENCE</scope>
</reference>
<evidence type="ECO:0000256" key="2">
    <source>
        <dbReference type="ARBA" id="ARBA00008010"/>
    </source>
</evidence>
<feature type="region of interest" description="Disordered" evidence="15">
    <location>
        <begin position="646"/>
        <end position="680"/>
    </location>
</feature>
<proteinExistence type="inferred from homology"/>
<dbReference type="InterPro" id="IPR033762">
    <property type="entry name" value="MCM_OB"/>
</dbReference>
<dbReference type="Gene3D" id="2.20.28.10">
    <property type="match status" value="1"/>
</dbReference>
<dbReference type="Pfam" id="PF17207">
    <property type="entry name" value="MCM_OB"/>
    <property type="match status" value="1"/>
</dbReference>
<evidence type="ECO:0000256" key="6">
    <source>
        <dbReference type="ARBA" id="ARBA00022801"/>
    </source>
</evidence>
<feature type="compositionally biased region" description="Acidic residues" evidence="15">
    <location>
        <begin position="950"/>
        <end position="962"/>
    </location>
</feature>
<dbReference type="GO" id="GO:0000724">
    <property type="term" value="P:double-strand break repair via homologous recombination"/>
    <property type="evidence" value="ECO:0007669"/>
    <property type="project" value="TreeGrafter"/>
</dbReference>
<dbReference type="SMART" id="SM00350">
    <property type="entry name" value="MCM"/>
    <property type="match status" value="1"/>
</dbReference>
<comment type="similarity">
    <text evidence="2 14">Belongs to the MCM family.</text>
</comment>
<feature type="compositionally biased region" description="Low complexity" evidence="15">
    <location>
        <begin position="990"/>
        <end position="1005"/>
    </location>
</feature>
<organism evidence="17">
    <name type="scientific">Arcella intermedia</name>
    <dbReference type="NCBI Taxonomy" id="1963864"/>
    <lineage>
        <taxon>Eukaryota</taxon>
        <taxon>Amoebozoa</taxon>
        <taxon>Tubulinea</taxon>
        <taxon>Elardia</taxon>
        <taxon>Arcellinida</taxon>
        <taxon>Sphaerothecina</taxon>
        <taxon>Arcellidae</taxon>
        <taxon>Arcella</taxon>
    </lineage>
</organism>
<evidence type="ECO:0000256" key="9">
    <source>
        <dbReference type="ARBA" id="ARBA00023125"/>
    </source>
</evidence>
<feature type="compositionally biased region" description="Low complexity" evidence="15">
    <location>
        <begin position="810"/>
        <end position="835"/>
    </location>
</feature>
<accession>A0A6B2KWS2</accession>
<evidence type="ECO:0000313" key="17">
    <source>
        <dbReference type="EMBL" id="NDV29234.1"/>
    </source>
</evidence>
<keyword evidence="5" id="KW-0227">DNA damage</keyword>
<dbReference type="InterPro" id="IPR003593">
    <property type="entry name" value="AAA+_ATPase"/>
</dbReference>
<evidence type="ECO:0000256" key="13">
    <source>
        <dbReference type="ARBA" id="ARBA00047995"/>
    </source>
</evidence>
<dbReference type="Pfam" id="PF17855">
    <property type="entry name" value="MCM_lid"/>
    <property type="match status" value="1"/>
</dbReference>
<keyword evidence="6" id="KW-0378">Hydrolase</keyword>
<keyword evidence="8 14" id="KW-0067">ATP-binding</keyword>
<dbReference type="GO" id="GO:0042555">
    <property type="term" value="C:MCM complex"/>
    <property type="evidence" value="ECO:0007669"/>
    <property type="project" value="TreeGrafter"/>
</dbReference>
<dbReference type="EC" id="3.6.4.12" evidence="3"/>
<evidence type="ECO:0000256" key="4">
    <source>
        <dbReference type="ARBA" id="ARBA00022741"/>
    </source>
</evidence>
<dbReference type="InterPro" id="IPR058768">
    <property type="entry name" value="MCM9_N"/>
</dbReference>
<evidence type="ECO:0000256" key="11">
    <source>
        <dbReference type="ARBA" id="ARBA00023242"/>
    </source>
</evidence>
<protein>
    <recommendedName>
        <fullName evidence="3">DNA helicase</fullName>
        <ecNumber evidence="3">3.6.4.12</ecNumber>
    </recommendedName>
    <alternativeName>
        <fullName evidence="12">Minichromosome maintenance 9</fullName>
    </alternativeName>
</protein>
<dbReference type="GO" id="GO:0016787">
    <property type="term" value="F:hydrolase activity"/>
    <property type="evidence" value="ECO:0007669"/>
    <property type="project" value="UniProtKB-KW"/>
</dbReference>
<dbReference type="AlphaFoldDB" id="A0A6B2KWS2"/>
<dbReference type="InterPro" id="IPR031327">
    <property type="entry name" value="MCM"/>
</dbReference>
<feature type="compositionally biased region" description="Basic and acidic residues" evidence="15">
    <location>
        <begin position="694"/>
        <end position="733"/>
    </location>
</feature>
<feature type="region of interest" description="Disordered" evidence="15">
    <location>
        <begin position="694"/>
        <end position="1028"/>
    </location>
</feature>
<feature type="compositionally biased region" description="Polar residues" evidence="15">
    <location>
        <begin position="793"/>
        <end position="809"/>
    </location>
</feature>
<comment type="subcellular location">
    <subcellularLocation>
        <location evidence="1">Nucleus</location>
    </subcellularLocation>
</comment>
<dbReference type="SUPFAM" id="SSF50249">
    <property type="entry name" value="Nucleic acid-binding proteins"/>
    <property type="match status" value="1"/>
</dbReference>
<evidence type="ECO:0000256" key="1">
    <source>
        <dbReference type="ARBA" id="ARBA00004123"/>
    </source>
</evidence>
<dbReference type="PROSITE" id="PS50051">
    <property type="entry name" value="MCM_2"/>
    <property type="match status" value="1"/>
</dbReference>
<name>A0A6B2KWS2_9EUKA</name>
<evidence type="ECO:0000256" key="8">
    <source>
        <dbReference type="ARBA" id="ARBA00022840"/>
    </source>
</evidence>
<feature type="compositionally biased region" description="Basic residues" evidence="15">
    <location>
        <begin position="761"/>
        <end position="771"/>
    </location>
</feature>
<feature type="domain" description="MCM C-terminal AAA(+) ATPase" evidence="16">
    <location>
        <begin position="296"/>
        <end position="500"/>
    </location>
</feature>
<feature type="compositionally biased region" description="Polar residues" evidence="15">
    <location>
        <begin position="838"/>
        <end position="847"/>
    </location>
</feature>
<keyword evidence="4 14" id="KW-0547">Nucleotide-binding</keyword>
<dbReference type="InterPro" id="IPR041562">
    <property type="entry name" value="MCM_lid"/>
</dbReference>
<dbReference type="GO" id="GO:0005524">
    <property type="term" value="F:ATP binding"/>
    <property type="evidence" value="ECO:0007669"/>
    <property type="project" value="UniProtKB-KW"/>
</dbReference>
<feature type="compositionally biased region" description="Acidic residues" evidence="15">
    <location>
        <begin position="1008"/>
        <end position="1020"/>
    </location>
</feature>
<keyword evidence="7" id="KW-0347">Helicase</keyword>
<feature type="compositionally biased region" description="Low complexity" evidence="15">
    <location>
        <begin position="928"/>
        <end position="949"/>
    </location>
</feature>
<dbReference type="EMBL" id="GIBP01000265">
    <property type="protein sequence ID" value="NDV29234.1"/>
    <property type="molecule type" value="Transcribed_RNA"/>
</dbReference>
<keyword evidence="10" id="KW-0234">DNA repair</keyword>
<dbReference type="SMART" id="SM00382">
    <property type="entry name" value="AAA"/>
    <property type="match status" value="1"/>
</dbReference>
<dbReference type="GO" id="GO:0003697">
    <property type="term" value="F:single-stranded DNA binding"/>
    <property type="evidence" value="ECO:0007669"/>
    <property type="project" value="TreeGrafter"/>
</dbReference>
<dbReference type="Gene3D" id="2.40.50.140">
    <property type="entry name" value="Nucleic acid-binding proteins"/>
    <property type="match status" value="1"/>
</dbReference>
<dbReference type="PRINTS" id="PR01657">
    <property type="entry name" value="MCMFAMILY"/>
</dbReference>
<dbReference type="InterPro" id="IPR001208">
    <property type="entry name" value="MCM_dom"/>
</dbReference>
<evidence type="ECO:0000256" key="3">
    <source>
        <dbReference type="ARBA" id="ARBA00012551"/>
    </source>
</evidence>
<dbReference type="GO" id="GO:0017116">
    <property type="term" value="F:single-stranded DNA helicase activity"/>
    <property type="evidence" value="ECO:0007669"/>
    <property type="project" value="TreeGrafter"/>
</dbReference>
<dbReference type="InterPro" id="IPR027417">
    <property type="entry name" value="P-loop_NTPase"/>
</dbReference>
<evidence type="ECO:0000256" key="10">
    <source>
        <dbReference type="ARBA" id="ARBA00023204"/>
    </source>
</evidence>
<evidence type="ECO:0000256" key="7">
    <source>
        <dbReference type="ARBA" id="ARBA00022806"/>
    </source>
</evidence>
<dbReference type="Gene3D" id="3.40.50.300">
    <property type="entry name" value="P-loop containing nucleotide triphosphate hydrolases"/>
    <property type="match status" value="1"/>
</dbReference>
<evidence type="ECO:0000259" key="16">
    <source>
        <dbReference type="PROSITE" id="PS50051"/>
    </source>
</evidence>
<dbReference type="InterPro" id="IPR018525">
    <property type="entry name" value="MCM_CS"/>
</dbReference>
<keyword evidence="9 14" id="KW-0238">DNA-binding</keyword>
<dbReference type="Pfam" id="PF26066">
    <property type="entry name" value="MCM9_N"/>
    <property type="match status" value="1"/>
</dbReference>
<dbReference type="PANTHER" id="PTHR11630:SF48">
    <property type="entry name" value="DNA HELICASE MCM9"/>
    <property type="match status" value="1"/>
</dbReference>